<dbReference type="Proteomes" id="UP001181355">
    <property type="component" value="Chromosome"/>
</dbReference>
<protein>
    <submittedName>
        <fullName evidence="4">GNAT family N-acetyltransferase</fullName>
    </submittedName>
</protein>
<evidence type="ECO:0000256" key="2">
    <source>
        <dbReference type="SAM" id="MobiDB-lite"/>
    </source>
</evidence>
<reference evidence="4" key="1">
    <citation type="submission" date="2023-09" db="EMBL/GenBank/DDBJ databases">
        <title>Undibacterium sp. 20NA77.5 isolated from freshwater.</title>
        <authorList>
            <person name="Le V."/>
            <person name="Ko S.-R."/>
            <person name="Ahn C.-Y."/>
            <person name="Oh H.-M."/>
        </authorList>
    </citation>
    <scope>NUCLEOTIDE SEQUENCE</scope>
    <source>
        <strain evidence="4">20NA77.5</strain>
    </source>
</reference>
<evidence type="ECO:0000259" key="3">
    <source>
        <dbReference type="PROSITE" id="PS51186"/>
    </source>
</evidence>
<keyword evidence="5" id="KW-1185">Reference proteome</keyword>
<dbReference type="PANTHER" id="PTHR13947">
    <property type="entry name" value="GNAT FAMILY N-ACETYLTRANSFERASE"/>
    <property type="match status" value="1"/>
</dbReference>
<dbReference type="InterPro" id="IPR050769">
    <property type="entry name" value="NAT_camello-type"/>
</dbReference>
<proteinExistence type="predicted"/>
<dbReference type="Pfam" id="PF00583">
    <property type="entry name" value="Acetyltransf_1"/>
    <property type="match status" value="1"/>
</dbReference>
<dbReference type="PROSITE" id="PS51186">
    <property type="entry name" value="GNAT"/>
    <property type="match status" value="1"/>
</dbReference>
<dbReference type="InterPro" id="IPR000182">
    <property type="entry name" value="GNAT_dom"/>
</dbReference>
<dbReference type="Gene3D" id="3.40.630.30">
    <property type="match status" value="1"/>
</dbReference>
<name>A0ABY9RMQ3_9BURK</name>
<feature type="region of interest" description="Disordered" evidence="2">
    <location>
        <begin position="1"/>
        <end position="22"/>
    </location>
</feature>
<dbReference type="RefSeq" id="WP_309483576.1">
    <property type="nucleotide sequence ID" value="NZ_CP133720.1"/>
</dbReference>
<evidence type="ECO:0000313" key="4">
    <source>
        <dbReference type="EMBL" id="WMW82099.1"/>
    </source>
</evidence>
<dbReference type="InterPro" id="IPR016181">
    <property type="entry name" value="Acyl_CoA_acyltransferase"/>
</dbReference>
<sequence length="187" mass="20814">MVEQSLQLEQNEASQVSTTRQPQYQLRPIKEQDNAAIAAIIRAVFVELDAPREGSAYSDPSLDGLYQHYQADPRAAYFVVEIDGKVIAGCGLGPLPGEPSHVCELQKMYMTPECRGLGIGQRLVQACLDQAKEFAYTQCYLETLPNMTAAQALYLKFGFRYLERPLGNTGHSNCPVWMLLDLEAPIK</sequence>
<gene>
    <name evidence="4" type="ORF">RF679_07390</name>
</gene>
<dbReference type="EMBL" id="CP133720">
    <property type="protein sequence ID" value="WMW82099.1"/>
    <property type="molecule type" value="Genomic_DNA"/>
</dbReference>
<evidence type="ECO:0000313" key="5">
    <source>
        <dbReference type="Proteomes" id="UP001181355"/>
    </source>
</evidence>
<dbReference type="PANTHER" id="PTHR13947:SF37">
    <property type="entry name" value="LD18367P"/>
    <property type="match status" value="1"/>
</dbReference>
<dbReference type="SUPFAM" id="SSF55729">
    <property type="entry name" value="Acyl-CoA N-acyltransferases (Nat)"/>
    <property type="match status" value="1"/>
</dbReference>
<dbReference type="CDD" id="cd04301">
    <property type="entry name" value="NAT_SF"/>
    <property type="match status" value="1"/>
</dbReference>
<organism evidence="4 5">
    <name type="scientific">Undibacterium cyanobacteriorum</name>
    <dbReference type="NCBI Taxonomy" id="3073561"/>
    <lineage>
        <taxon>Bacteria</taxon>
        <taxon>Pseudomonadati</taxon>
        <taxon>Pseudomonadota</taxon>
        <taxon>Betaproteobacteria</taxon>
        <taxon>Burkholderiales</taxon>
        <taxon>Oxalobacteraceae</taxon>
        <taxon>Undibacterium</taxon>
    </lineage>
</organism>
<keyword evidence="1" id="KW-0808">Transferase</keyword>
<evidence type="ECO:0000256" key="1">
    <source>
        <dbReference type="ARBA" id="ARBA00022679"/>
    </source>
</evidence>
<accession>A0ABY9RMQ3</accession>
<feature type="domain" description="N-acetyltransferase" evidence="3">
    <location>
        <begin position="24"/>
        <end position="183"/>
    </location>
</feature>